<dbReference type="GO" id="GO:0102208">
    <property type="term" value="F:2-polyprenyl-6-hydroxyphenol methylase activity"/>
    <property type="evidence" value="ECO:0007669"/>
    <property type="project" value="UniProtKB-EC"/>
</dbReference>
<dbReference type="FunFam" id="3.40.50.150:FF:000028">
    <property type="entry name" value="Ubiquinone biosynthesis O-methyltransferase"/>
    <property type="match status" value="1"/>
</dbReference>
<evidence type="ECO:0000256" key="3">
    <source>
        <dbReference type="ARBA" id="ARBA00022688"/>
    </source>
</evidence>
<evidence type="ECO:0000256" key="2">
    <source>
        <dbReference type="ARBA" id="ARBA00022679"/>
    </source>
</evidence>
<evidence type="ECO:0000256" key="1">
    <source>
        <dbReference type="ARBA" id="ARBA00022603"/>
    </source>
</evidence>
<dbReference type="AlphaFoldDB" id="A0A1J5U1R2"/>
<keyword evidence="3" id="KW-0831">Ubiquinone biosynthesis</keyword>
<dbReference type="HAMAP" id="MF_00472">
    <property type="entry name" value="UbiG"/>
    <property type="match status" value="1"/>
</dbReference>
<dbReference type="EMBL" id="MLJW01000001">
    <property type="protein sequence ID" value="OIR19972.1"/>
    <property type="molecule type" value="Genomic_DNA"/>
</dbReference>
<reference evidence="5" key="1">
    <citation type="submission" date="2016-10" db="EMBL/GenBank/DDBJ databases">
        <title>Sequence of Gallionella enrichment culture.</title>
        <authorList>
            <person name="Poehlein A."/>
            <person name="Muehling M."/>
            <person name="Daniel R."/>
        </authorList>
    </citation>
    <scope>NUCLEOTIDE SEQUENCE</scope>
</reference>
<keyword evidence="4" id="KW-0949">S-adenosyl-L-methionine</keyword>
<dbReference type="InterPro" id="IPR010233">
    <property type="entry name" value="UbiG_MeTrfase"/>
</dbReference>
<dbReference type="EC" id="2.1.1.64" evidence="5"/>
<dbReference type="GO" id="GO:0010420">
    <property type="term" value="F:polyprenyldihydroxybenzoate methyltransferase activity"/>
    <property type="evidence" value="ECO:0007669"/>
    <property type="project" value="InterPro"/>
</dbReference>
<gene>
    <name evidence="5" type="primary">ubiG_4</name>
    <name evidence="5" type="ORF">GALL_08590</name>
</gene>
<dbReference type="Gene3D" id="3.40.50.150">
    <property type="entry name" value="Vaccinia Virus protein VP39"/>
    <property type="match status" value="1"/>
</dbReference>
<name>A0A1J5U1R2_9ZZZZ</name>
<dbReference type="SUPFAM" id="SSF53335">
    <property type="entry name" value="S-adenosyl-L-methionine-dependent methyltransferases"/>
    <property type="match status" value="1"/>
</dbReference>
<dbReference type="NCBIfam" id="TIGR01983">
    <property type="entry name" value="UbiG"/>
    <property type="match status" value="1"/>
</dbReference>
<dbReference type="InterPro" id="IPR029063">
    <property type="entry name" value="SAM-dependent_MTases_sf"/>
</dbReference>
<organism evidence="5">
    <name type="scientific">mine drainage metagenome</name>
    <dbReference type="NCBI Taxonomy" id="410659"/>
    <lineage>
        <taxon>unclassified sequences</taxon>
        <taxon>metagenomes</taxon>
        <taxon>ecological metagenomes</taxon>
    </lineage>
</organism>
<dbReference type="GO" id="GO:0061542">
    <property type="term" value="F:3-demethylubiquinol 3-O-methyltransferase activity"/>
    <property type="evidence" value="ECO:0007669"/>
    <property type="project" value="UniProtKB-EC"/>
</dbReference>
<accession>A0A1J5U1R2</accession>
<proteinExistence type="inferred from homology"/>
<dbReference type="GO" id="GO:0032259">
    <property type="term" value="P:methylation"/>
    <property type="evidence" value="ECO:0007669"/>
    <property type="project" value="UniProtKB-KW"/>
</dbReference>
<dbReference type="EC" id="2.1.1.222" evidence="5"/>
<dbReference type="PANTHER" id="PTHR43464:SF19">
    <property type="entry name" value="UBIQUINONE BIOSYNTHESIS O-METHYLTRANSFERASE, MITOCHONDRIAL"/>
    <property type="match status" value="1"/>
</dbReference>
<keyword evidence="1 5" id="KW-0489">Methyltransferase</keyword>
<dbReference type="CDD" id="cd02440">
    <property type="entry name" value="AdoMet_MTases"/>
    <property type="match status" value="1"/>
</dbReference>
<keyword evidence="2 5" id="KW-0808">Transferase</keyword>
<evidence type="ECO:0000256" key="4">
    <source>
        <dbReference type="ARBA" id="ARBA00022691"/>
    </source>
</evidence>
<keyword evidence="5" id="KW-0830">Ubiquinone</keyword>
<sequence>MSNADPIELEKFSQLAHKWWDPNSEFKPLHEINPLRLGYIDRLAAISGKSVLDVGCGGGILSESMAGLGARVTGIDLADKSLQVAKLHLLESGKQVEYRKVAVEELAAERPGQFDVVTCMEMLEHVPDPAGVVAACARLAKPGGRVFFSTLNRNPKSYLFAILGAEYILNLLPRGTHDFAKFIKPSELAQWCRNAGLNVTDVTGMSYHPLHKTYSLGHDTSVNYMISCQRD</sequence>
<dbReference type="PANTHER" id="PTHR43464">
    <property type="entry name" value="METHYLTRANSFERASE"/>
    <property type="match status" value="1"/>
</dbReference>
<evidence type="ECO:0000313" key="5">
    <source>
        <dbReference type="EMBL" id="OIR19972.1"/>
    </source>
</evidence>
<protein>
    <submittedName>
        <fullName evidence="5">Ubiquinone biosynthesis O-methyltransferase</fullName>
        <ecNumber evidence="5">2.1.1.222</ecNumber>
        <ecNumber evidence="5">2.1.1.64</ecNumber>
    </submittedName>
</protein>
<comment type="caution">
    <text evidence="5">The sequence shown here is derived from an EMBL/GenBank/DDBJ whole genome shotgun (WGS) entry which is preliminary data.</text>
</comment>
<dbReference type="Pfam" id="PF13489">
    <property type="entry name" value="Methyltransf_23"/>
    <property type="match status" value="1"/>
</dbReference>